<sequence>MKTIILGTLLCLAAASTAAIAQTLPPEHTVTVPGNALRIDVPEHPRYMMRQDFKKFVGTYDLSNGDTLELRLAGAEKYARIGKQEEHRIVATDRNAFVALDRQLKVRINHNDDGSVDGELVMVVPSQKVSSGGIVPSHVQNVGLASR</sequence>
<proteinExistence type="predicted"/>
<dbReference type="EMBL" id="VDGE01000001">
    <property type="protein sequence ID" value="TNC77744.1"/>
    <property type="molecule type" value="Genomic_DNA"/>
</dbReference>
<feature type="signal peptide" evidence="1">
    <location>
        <begin position="1"/>
        <end position="21"/>
    </location>
</feature>
<protein>
    <submittedName>
        <fullName evidence="2">Uncharacterized protein</fullName>
    </submittedName>
</protein>
<accession>A0A5C4NS97</accession>
<gene>
    <name evidence="2" type="ORF">FHI69_00090</name>
</gene>
<comment type="caution">
    <text evidence="2">The sequence shown here is derived from an EMBL/GenBank/DDBJ whole genome shotgun (WGS) entry which is preliminary data.</text>
</comment>
<evidence type="ECO:0000313" key="3">
    <source>
        <dbReference type="Proteomes" id="UP000305681"/>
    </source>
</evidence>
<dbReference type="RefSeq" id="WP_139088874.1">
    <property type="nucleotide sequence ID" value="NZ_VDGE01000001.1"/>
</dbReference>
<evidence type="ECO:0000313" key="2">
    <source>
        <dbReference type="EMBL" id="TNC77744.1"/>
    </source>
</evidence>
<reference evidence="2 3" key="1">
    <citation type="submission" date="2019-06" db="EMBL/GenBank/DDBJ databases">
        <title>Genome sequence of Janthinobacterium lividum UCD_MED1.</title>
        <authorList>
            <person name="De Leon M.E."/>
            <person name="Jospin G."/>
        </authorList>
    </citation>
    <scope>NUCLEOTIDE SEQUENCE [LARGE SCALE GENOMIC DNA]</scope>
    <source>
        <strain evidence="2 3">UCD_MED1</strain>
    </source>
</reference>
<name>A0A5C4NS97_9BURK</name>
<feature type="chain" id="PRO_5022991444" evidence="1">
    <location>
        <begin position="22"/>
        <end position="147"/>
    </location>
</feature>
<keyword evidence="1" id="KW-0732">Signal</keyword>
<organism evidence="2 3">
    <name type="scientific">Janthinobacterium lividum</name>
    <dbReference type="NCBI Taxonomy" id="29581"/>
    <lineage>
        <taxon>Bacteria</taxon>
        <taxon>Pseudomonadati</taxon>
        <taxon>Pseudomonadota</taxon>
        <taxon>Betaproteobacteria</taxon>
        <taxon>Burkholderiales</taxon>
        <taxon>Oxalobacteraceae</taxon>
        <taxon>Janthinobacterium</taxon>
    </lineage>
</organism>
<evidence type="ECO:0000256" key="1">
    <source>
        <dbReference type="SAM" id="SignalP"/>
    </source>
</evidence>
<dbReference type="AlphaFoldDB" id="A0A5C4NS97"/>
<dbReference type="Proteomes" id="UP000305681">
    <property type="component" value="Unassembled WGS sequence"/>
</dbReference>